<dbReference type="AlphaFoldDB" id="A0A8F5BLR8"/>
<reference evidence="1" key="1">
    <citation type="journal article" date="2021" name="Environ. Microbiol.">
        <title>New insights into the diversity and evolution of the archaeal mobilome from three complete genomes of Saccharolobus shibatae.</title>
        <authorList>
            <person name="Medvedeva S."/>
            <person name="Brandt D."/>
            <person name="Cvirkaite-Krupovic V."/>
            <person name="Liu Y."/>
            <person name="Severinov K."/>
            <person name="Ishino S."/>
            <person name="Ishino Y."/>
            <person name="Prangishvili D."/>
            <person name="Kalinowski J."/>
            <person name="Krupovic M."/>
        </authorList>
    </citation>
    <scope>NUCLEOTIDE SEQUENCE</scope>
    <source>
        <strain evidence="1">B12</strain>
    </source>
</reference>
<dbReference type="EMBL" id="CP077717">
    <property type="protein sequence ID" value="QXJ27488.1"/>
    <property type="molecule type" value="Genomic_DNA"/>
</dbReference>
<evidence type="ECO:0000313" key="1">
    <source>
        <dbReference type="EMBL" id="QXJ27488.1"/>
    </source>
</evidence>
<protein>
    <submittedName>
        <fullName evidence="1">Uncharacterized protein</fullName>
    </submittedName>
</protein>
<dbReference type="Proteomes" id="UP000694018">
    <property type="component" value="Chromosome"/>
</dbReference>
<dbReference type="RefSeq" id="WP_218266771.1">
    <property type="nucleotide sequence ID" value="NZ_CP077717.1"/>
</dbReference>
<organism evidence="1 2">
    <name type="scientific">Saccharolobus shibatae (strain ATCC 51178 / DSM 5389 / JCM 8931 / NBRC 15437 / B12)</name>
    <name type="common">Sulfolobus shibatae</name>
    <dbReference type="NCBI Taxonomy" id="523848"/>
    <lineage>
        <taxon>Archaea</taxon>
        <taxon>Thermoproteota</taxon>
        <taxon>Thermoprotei</taxon>
        <taxon>Sulfolobales</taxon>
        <taxon>Sulfolobaceae</taxon>
        <taxon>Saccharolobus</taxon>
    </lineage>
</organism>
<dbReference type="GeneID" id="65561974"/>
<dbReference type="KEGG" id="sshi:J5U23_00355"/>
<sequence length="72" mass="8447">MESEVRKLLDKAEKLVDECVNCSSKDCDECEDAEELLNEIRYKIQSIQDKKVARRLGVFLDDLENRLESKLR</sequence>
<proteinExistence type="predicted"/>
<gene>
    <name evidence="1" type="ORF">J5U23_00355</name>
</gene>
<dbReference type="OrthoDB" id="37194at2157"/>
<accession>A0A8F5BLR8</accession>
<name>A0A8F5BLR8_SACSH</name>
<evidence type="ECO:0000313" key="2">
    <source>
        <dbReference type="Proteomes" id="UP000694018"/>
    </source>
</evidence>